<evidence type="ECO:0000256" key="1">
    <source>
        <dbReference type="ARBA" id="ARBA00004123"/>
    </source>
</evidence>
<keyword evidence="14" id="KW-1185">Reference proteome</keyword>
<evidence type="ECO:0000256" key="7">
    <source>
        <dbReference type="ARBA" id="ARBA00023163"/>
    </source>
</evidence>
<evidence type="ECO:0000256" key="5">
    <source>
        <dbReference type="ARBA" id="ARBA00022833"/>
    </source>
</evidence>
<feature type="domain" description="PHD-type" evidence="12">
    <location>
        <begin position="355"/>
        <end position="408"/>
    </location>
</feature>
<keyword evidence="3" id="KW-0677">Repeat</keyword>
<dbReference type="CDD" id="cd21085">
    <property type="entry name" value="WH_NTD_PHF10"/>
    <property type="match status" value="1"/>
</dbReference>
<dbReference type="AlphaFoldDB" id="A0AAN5IAW4"/>
<dbReference type="PANTHER" id="PTHR45888:SF4">
    <property type="entry name" value="PHD FINGER PROTEIN 10"/>
    <property type="match status" value="1"/>
</dbReference>
<dbReference type="InterPro" id="IPR019787">
    <property type="entry name" value="Znf_PHD-finger"/>
</dbReference>
<name>A0AAN5IAW4_9BILA</name>
<dbReference type="InterPro" id="IPR011011">
    <property type="entry name" value="Znf_FYVE_PHD"/>
</dbReference>
<dbReference type="GO" id="GO:0008270">
    <property type="term" value="F:zinc ion binding"/>
    <property type="evidence" value="ECO:0007669"/>
    <property type="project" value="UniProtKB-KW"/>
</dbReference>
<feature type="compositionally biased region" description="Acidic residues" evidence="11">
    <location>
        <begin position="520"/>
        <end position="535"/>
    </location>
</feature>
<dbReference type="PROSITE" id="PS50016">
    <property type="entry name" value="ZF_PHD_2"/>
    <property type="match status" value="2"/>
</dbReference>
<feature type="compositionally biased region" description="Polar residues" evidence="11">
    <location>
        <begin position="47"/>
        <end position="59"/>
    </location>
</feature>
<dbReference type="EMBL" id="BTRK01000006">
    <property type="protein sequence ID" value="GMR59292.1"/>
    <property type="molecule type" value="Genomic_DNA"/>
</dbReference>
<reference evidence="14" key="1">
    <citation type="submission" date="2022-10" db="EMBL/GenBank/DDBJ databases">
        <title>Genome assembly of Pristionchus species.</title>
        <authorList>
            <person name="Yoshida K."/>
            <person name="Sommer R.J."/>
        </authorList>
    </citation>
    <scope>NUCLEOTIDE SEQUENCE [LARGE SCALE GENOMIC DNA]</scope>
    <source>
        <strain evidence="14">RS5460</strain>
    </source>
</reference>
<dbReference type="PANTHER" id="PTHR45888">
    <property type="entry name" value="HL01030P-RELATED"/>
    <property type="match status" value="1"/>
</dbReference>
<feature type="coiled-coil region" evidence="10">
    <location>
        <begin position="176"/>
        <end position="210"/>
    </location>
</feature>
<sequence>MSSTESVGDGNPPPNGMNPEEDYSMSSIPSIEESSSIIHADMEGNPDATNVSTGTTDSVSKPKMVRPIQETLHIPVTPHDLIEYEWPLKSSERYFLQEQIADLLDVKSFKRKYADMTRRFVEVPEKEYLQRTFPAFNKTIGEHQMHGMTALRAIEVRELMASEYPSIYEEYQKAAMQKIKAELAEQQKAFDAIKNDKSKLEELRKKAIQNAFEFNSDLAAIKKAERKYFWDLQTSMIQSPRSRWMVLPPQRTRPHLYPCSLITGQYQHYYKQFTPSELRRLPLNSVLDGHHLFPVKRPPSPPPIIVKEDELSSASALATPSSPSVRGSGSNGEGSRKNSSSVPIGSTPKGKKPSSDDCTLCGSGEDFSTLLTCASCAIKVHTDCIDMPDPIVEVAQSYDWHCIECKRCTICAKPDNEVTFHLPFTDKLMFCDRCDRGYHTFCVGLDEPPTGLWECDKYCGGVEKEEEGEGEEMDEEMDEEIVEKRATRTPKTSKNGPPPKKKAKKEMIMKKSMRKSVKMEEEEMKEELDEDEDETVPLLQMKEDTGEEEGERGSPEEEEVVVRKGGKNARVKALPKDVPTPPTATRRSARKVVPKQNRD</sequence>
<accession>A0AAN5IAW4</accession>
<comment type="caution">
    <text evidence="13">The sequence shown here is derived from an EMBL/GenBank/DDBJ whole genome shotgun (WGS) entry which is preliminary data.</text>
</comment>
<keyword evidence="10" id="KW-0175">Coiled coil</keyword>
<evidence type="ECO:0000256" key="4">
    <source>
        <dbReference type="ARBA" id="ARBA00022771"/>
    </source>
</evidence>
<dbReference type="InterPro" id="IPR013083">
    <property type="entry name" value="Znf_RING/FYVE/PHD"/>
</dbReference>
<feature type="region of interest" description="Disordered" evidence="11">
    <location>
        <begin position="464"/>
        <end position="599"/>
    </location>
</feature>
<feature type="compositionally biased region" description="Low complexity" evidence="11">
    <location>
        <begin position="24"/>
        <end position="38"/>
    </location>
</feature>
<dbReference type="SMART" id="SM00249">
    <property type="entry name" value="PHD"/>
    <property type="match status" value="2"/>
</dbReference>
<evidence type="ECO:0000256" key="10">
    <source>
        <dbReference type="SAM" id="Coils"/>
    </source>
</evidence>
<evidence type="ECO:0000313" key="13">
    <source>
        <dbReference type="EMBL" id="GMR59292.1"/>
    </source>
</evidence>
<keyword evidence="2" id="KW-0479">Metal-binding</keyword>
<feature type="compositionally biased region" description="Acidic residues" evidence="11">
    <location>
        <begin position="464"/>
        <end position="481"/>
    </location>
</feature>
<keyword evidence="6" id="KW-0805">Transcription regulation</keyword>
<evidence type="ECO:0000256" key="11">
    <source>
        <dbReference type="SAM" id="MobiDB-lite"/>
    </source>
</evidence>
<protein>
    <recommendedName>
        <fullName evidence="12">PHD-type domain-containing protein</fullName>
    </recommendedName>
</protein>
<feature type="region of interest" description="Disordered" evidence="11">
    <location>
        <begin position="316"/>
        <end position="356"/>
    </location>
</feature>
<feature type="region of interest" description="Disordered" evidence="11">
    <location>
        <begin position="1"/>
        <end position="62"/>
    </location>
</feature>
<dbReference type="Gene3D" id="3.30.40.10">
    <property type="entry name" value="Zinc/RING finger domain, C3HC4 (zinc finger)"/>
    <property type="match status" value="2"/>
</dbReference>
<dbReference type="SUPFAM" id="SSF57903">
    <property type="entry name" value="FYVE/PHD zinc finger"/>
    <property type="match status" value="2"/>
</dbReference>
<gene>
    <name evidence="13" type="ORF">PMAYCL1PPCAC_29487</name>
</gene>
<evidence type="ECO:0000313" key="14">
    <source>
        <dbReference type="Proteomes" id="UP001328107"/>
    </source>
</evidence>
<dbReference type="InterPro" id="IPR001965">
    <property type="entry name" value="Znf_PHD"/>
</dbReference>
<keyword evidence="8" id="KW-0539">Nucleus</keyword>
<feature type="domain" description="PHD-type" evidence="12">
    <location>
        <begin position="405"/>
        <end position="461"/>
    </location>
</feature>
<evidence type="ECO:0000256" key="3">
    <source>
        <dbReference type="ARBA" id="ARBA00022737"/>
    </source>
</evidence>
<evidence type="ECO:0000256" key="9">
    <source>
        <dbReference type="PROSITE-ProRule" id="PRU00146"/>
    </source>
</evidence>
<evidence type="ECO:0000256" key="2">
    <source>
        <dbReference type="ARBA" id="ARBA00022723"/>
    </source>
</evidence>
<dbReference type="CDD" id="cd15529">
    <property type="entry name" value="PHD2_PHF10"/>
    <property type="match status" value="1"/>
</dbReference>
<dbReference type="Proteomes" id="UP001328107">
    <property type="component" value="Unassembled WGS sequence"/>
</dbReference>
<proteinExistence type="predicted"/>
<keyword evidence="5" id="KW-0862">Zinc</keyword>
<evidence type="ECO:0000256" key="8">
    <source>
        <dbReference type="ARBA" id="ARBA00023242"/>
    </source>
</evidence>
<dbReference type="GO" id="GO:0005634">
    <property type="term" value="C:nucleus"/>
    <property type="evidence" value="ECO:0007669"/>
    <property type="project" value="UniProtKB-SubCell"/>
</dbReference>
<evidence type="ECO:0000256" key="6">
    <source>
        <dbReference type="ARBA" id="ARBA00023015"/>
    </source>
</evidence>
<keyword evidence="7" id="KW-0804">Transcription</keyword>
<keyword evidence="4 9" id="KW-0863">Zinc-finger</keyword>
<comment type="subcellular location">
    <subcellularLocation>
        <location evidence="1">Nucleus</location>
    </subcellularLocation>
</comment>
<dbReference type="Pfam" id="PF00628">
    <property type="entry name" value="PHD"/>
    <property type="match status" value="1"/>
</dbReference>
<organism evidence="13 14">
    <name type="scientific">Pristionchus mayeri</name>
    <dbReference type="NCBI Taxonomy" id="1317129"/>
    <lineage>
        <taxon>Eukaryota</taxon>
        <taxon>Metazoa</taxon>
        <taxon>Ecdysozoa</taxon>
        <taxon>Nematoda</taxon>
        <taxon>Chromadorea</taxon>
        <taxon>Rhabditida</taxon>
        <taxon>Rhabditina</taxon>
        <taxon>Diplogasteromorpha</taxon>
        <taxon>Diplogasteroidea</taxon>
        <taxon>Neodiplogasteridae</taxon>
        <taxon>Pristionchus</taxon>
    </lineage>
</organism>
<evidence type="ECO:0000259" key="12">
    <source>
        <dbReference type="PROSITE" id="PS50016"/>
    </source>
</evidence>